<feature type="binding site" evidence="21">
    <location>
        <begin position="1091"/>
        <end position="1094"/>
    </location>
    <ligand>
        <name>ATP</name>
        <dbReference type="ChEBI" id="CHEBI:30616"/>
    </ligand>
</feature>
<evidence type="ECO:0000259" key="23">
    <source>
        <dbReference type="PROSITE" id="PS50296"/>
    </source>
</evidence>
<comment type="pathway">
    <text evidence="21">Sulfur metabolism; hydrogen sulfide biosynthesis; sulfite from sulfate: step 1/3.</text>
</comment>
<dbReference type="NCBIfam" id="NF002537">
    <property type="entry name" value="PRK02090.1"/>
    <property type="match status" value="1"/>
</dbReference>
<feature type="domain" description="SUI1" evidence="23">
    <location>
        <begin position="1388"/>
        <end position="1458"/>
    </location>
</feature>
<keyword evidence="13" id="KW-0521">NADP</keyword>
<keyword evidence="8 21" id="KW-0808">Transferase</keyword>
<evidence type="ECO:0000256" key="10">
    <source>
        <dbReference type="ARBA" id="ARBA00022741"/>
    </source>
</evidence>
<dbReference type="GO" id="GO:0009086">
    <property type="term" value="P:methionine biosynthetic process"/>
    <property type="evidence" value="ECO:0007669"/>
    <property type="project" value="UniProtKB-KW"/>
</dbReference>
<dbReference type="EC" id="2.7.7.4" evidence="21"/>
<feature type="binding site" evidence="21">
    <location>
        <begin position="997"/>
        <end position="1000"/>
    </location>
    <ligand>
        <name>ATP</name>
        <dbReference type="ChEBI" id="CHEBI:30616"/>
    </ligand>
</feature>
<keyword evidence="10 21" id="KW-0547">Nucleotide-binding</keyword>
<dbReference type="Pfam" id="PF14306">
    <property type="entry name" value="PUA_2"/>
    <property type="match status" value="1"/>
</dbReference>
<dbReference type="InterPro" id="IPR005874">
    <property type="entry name" value="SUI1_euk"/>
</dbReference>
<feature type="site" description="Transition state stabilizer" evidence="21">
    <location>
        <position position="1006"/>
    </location>
</feature>
<dbReference type="GO" id="GO:0019344">
    <property type="term" value="P:cysteine biosynthetic process"/>
    <property type="evidence" value="ECO:0007669"/>
    <property type="project" value="UniProtKB-KW"/>
</dbReference>
<protein>
    <recommendedName>
        <fullName evidence="21">Sulfate adenylyltransferase</fullName>
        <ecNumber evidence="21">2.7.7.4</ecNumber>
    </recommendedName>
    <alternativeName>
        <fullName evidence="21">ATP-sulfurylase</fullName>
    </alternativeName>
    <alternativeName>
        <fullName evidence="21">Sulfate adenylate transferase</fullName>
        <shortName evidence="21">SAT</shortName>
    </alternativeName>
</protein>
<dbReference type="Pfam" id="PF07961">
    <property type="entry name" value="MBA1"/>
    <property type="match status" value="1"/>
</dbReference>
<dbReference type="Gene3D" id="3.40.50.300">
    <property type="entry name" value="P-loop containing nucleotide triphosphate hydrolases"/>
    <property type="match status" value="1"/>
</dbReference>
<dbReference type="InterPro" id="IPR002650">
    <property type="entry name" value="Sulphate_adenylyltransferase"/>
</dbReference>
<dbReference type="Pfam" id="PF01747">
    <property type="entry name" value="ATP-sulfurylase"/>
    <property type="match status" value="1"/>
</dbReference>
<comment type="catalytic activity">
    <reaction evidence="18">
        <text>[thioredoxin]-disulfide + sulfite + adenosine 3',5'-bisphosphate + 2 H(+) = [thioredoxin]-dithiol + 3'-phosphoadenylyl sulfate</text>
        <dbReference type="Rhea" id="RHEA:11724"/>
        <dbReference type="Rhea" id="RHEA-COMP:10698"/>
        <dbReference type="Rhea" id="RHEA-COMP:10700"/>
        <dbReference type="ChEBI" id="CHEBI:15378"/>
        <dbReference type="ChEBI" id="CHEBI:17359"/>
        <dbReference type="ChEBI" id="CHEBI:29950"/>
        <dbReference type="ChEBI" id="CHEBI:50058"/>
        <dbReference type="ChEBI" id="CHEBI:58339"/>
        <dbReference type="ChEBI" id="CHEBI:58343"/>
        <dbReference type="EC" id="1.8.4.8"/>
    </reaction>
</comment>
<feature type="site" description="Induces change in substrate recognition on ATP binding" evidence="21">
    <location>
        <position position="1130"/>
    </location>
</feature>
<evidence type="ECO:0000256" key="2">
    <source>
        <dbReference type="ARBA" id="ARBA00004848"/>
    </source>
</evidence>
<evidence type="ECO:0000256" key="9">
    <source>
        <dbReference type="ARBA" id="ARBA00022695"/>
    </source>
</evidence>
<dbReference type="InterPro" id="IPR059117">
    <property type="entry name" value="APS_kinase_dom"/>
</dbReference>
<evidence type="ECO:0000313" key="24">
    <source>
        <dbReference type="EMBL" id="KAH9824527.1"/>
    </source>
</evidence>
<dbReference type="PANTHER" id="PTHR42700">
    <property type="entry name" value="SULFATE ADENYLYLTRANSFERASE"/>
    <property type="match status" value="1"/>
</dbReference>
<dbReference type="SUPFAM" id="SSF52540">
    <property type="entry name" value="P-loop containing nucleoside triphosphate hydrolases"/>
    <property type="match status" value="1"/>
</dbReference>
<dbReference type="InterPro" id="IPR050512">
    <property type="entry name" value="Sulf_AdTrans/APS_kinase"/>
</dbReference>
<dbReference type="FunFam" id="3.40.50.620:FF:000052">
    <property type="entry name" value="Sulfate adenylyltransferase"/>
    <property type="match status" value="1"/>
</dbReference>
<dbReference type="SUPFAM" id="SSF88697">
    <property type="entry name" value="PUA domain-like"/>
    <property type="match status" value="1"/>
</dbReference>
<evidence type="ECO:0000256" key="4">
    <source>
        <dbReference type="ARBA" id="ARBA00009732"/>
    </source>
</evidence>
<dbReference type="InterPro" id="IPR027417">
    <property type="entry name" value="P-loop_NTPase"/>
</dbReference>
<feature type="region of interest" description="Allosteric regulation domain; adenylyl-sulfate kinase-like" evidence="21">
    <location>
        <begin position="1195"/>
        <end position="1473"/>
    </location>
</feature>
<dbReference type="PANTHER" id="PTHR42700:SF1">
    <property type="entry name" value="SULFATE ADENYLYLTRANSFERASE"/>
    <property type="match status" value="1"/>
</dbReference>
<dbReference type="GO" id="GO:0004020">
    <property type="term" value="F:adenylylsulfate kinase activity"/>
    <property type="evidence" value="ECO:0007669"/>
    <property type="project" value="UniProtKB-EC"/>
</dbReference>
<feature type="binding site" evidence="21">
    <location>
        <position position="1315"/>
    </location>
    <ligand>
        <name>3'-phosphoadenylyl sulfate</name>
        <dbReference type="ChEBI" id="CHEBI:58339"/>
        <note>allosteric inhibitor</note>
    </ligand>
</feature>
<comment type="similarity">
    <text evidence="4">Belongs to the PAPS reductase family. CysH subfamily.</text>
</comment>
<evidence type="ECO:0000256" key="5">
    <source>
        <dbReference type="ARBA" id="ARBA00022490"/>
    </source>
</evidence>
<dbReference type="NCBIfam" id="TIGR02057">
    <property type="entry name" value="PAPS_reductase"/>
    <property type="match status" value="1"/>
</dbReference>
<dbReference type="FunFam" id="3.40.50.300:FF:000802">
    <property type="entry name" value="Sulfate adenylyltransferase"/>
    <property type="match status" value="1"/>
</dbReference>
<comment type="similarity">
    <text evidence="3">Belongs to the SUI1 family.</text>
</comment>
<dbReference type="NCBIfam" id="NF004040">
    <property type="entry name" value="PRK05537.1"/>
    <property type="match status" value="1"/>
</dbReference>
<dbReference type="InterPro" id="IPR024951">
    <property type="entry name" value="Sulfurylase_cat_dom"/>
</dbReference>
<evidence type="ECO:0000313" key="25">
    <source>
        <dbReference type="Proteomes" id="UP001138500"/>
    </source>
</evidence>
<evidence type="ECO:0000256" key="15">
    <source>
        <dbReference type="ARBA" id="ARBA00023002"/>
    </source>
</evidence>
<comment type="subunit">
    <text evidence="20 21">Homohexamer. Dimer of trimers.</text>
</comment>
<dbReference type="GO" id="GO:0006417">
    <property type="term" value="P:regulation of translation"/>
    <property type="evidence" value="ECO:0007669"/>
    <property type="project" value="UniProtKB-KW"/>
</dbReference>
<dbReference type="SUPFAM" id="SSF55159">
    <property type="entry name" value="eIF1-like"/>
    <property type="match status" value="1"/>
</dbReference>
<evidence type="ECO:0000256" key="7">
    <source>
        <dbReference type="ARBA" id="ARBA00022605"/>
    </source>
</evidence>
<dbReference type="InterPro" id="IPR011800">
    <property type="entry name" value="PAPS_reductase_CysH"/>
</dbReference>
<evidence type="ECO:0000256" key="11">
    <source>
        <dbReference type="ARBA" id="ARBA00022840"/>
    </source>
</evidence>
<comment type="domain">
    <text evidence="21">The adenylyl-sulfate kinase (APS kinase) is non-functional. It is involved in allosteric regulation by PAPS. PAPS binding induces a large rotational rearrangement of domains lowering the substrate affinity of the enzyme.</text>
</comment>
<dbReference type="InterPro" id="IPR036877">
    <property type="entry name" value="SUI1_dom_sf"/>
</dbReference>
<organism evidence="24 25">
    <name type="scientific">Teratosphaeria destructans</name>
    <dbReference type="NCBI Taxonomy" id="418781"/>
    <lineage>
        <taxon>Eukaryota</taxon>
        <taxon>Fungi</taxon>
        <taxon>Dikarya</taxon>
        <taxon>Ascomycota</taxon>
        <taxon>Pezizomycotina</taxon>
        <taxon>Dothideomycetes</taxon>
        <taxon>Dothideomycetidae</taxon>
        <taxon>Mycosphaerellales</taxon>
        <taxon>Teratosphaeriaceae</taxon>
        <taxon>Teratosphaeria</taxon>
    </lineage>
</organism>
<dbReference type="GO" id="GO:0003743">
    <property type="term" value="F:translation initiation factor activity"/>
    <property type="evidence" value="ECO:0007669"/>
    <property type="project" value="InterPro"/>
</dbReference>
<comment type="function">
    <text evidence="19">Additional factor that functions in concert with eIF-2 and the initiator tRNA in directing the ribosome to the proper start site of translation.</text>
</comment>
<comment type="similarity">
    <text evidence="21">In the C-terminal section; belongs to the APS kinase family.</text>
</comment>
<feature type="binding site" evidence="21">
    <location>
        <position position="1095"/>
    </location>
    <ligand>
        <name>sulfate</name>
        <dbReference type="ChEBI" id="CHEBI:16189"/>
    </ligand>
</feature>
<feature type="region of interest" description="Disordered" evidence="22">
    <location>
        <begin position="217"/>
        <end position="236"/>
    </location>
</feature>
<dbReference type="InterPro" id="IPR024621">
    <property type="entry name" value="Mba1"/>
</dbReference>
<evidence type="ECO:0000256" key="19">
    <source>
        <dbReference type="ARBA" id="ARBA00060093"/>
    </source>
</evidence>
<evidence type="ECO:0000256" key="8">
    <source>
        <dbReference type="ARBA" id="ARBA00022679"/>
    </source>
</evidence>
<keyword evidence="7 21" id="KW-0028">Amino-acid biosynthesis</keyword>
<dbReference type="InterPro" id="IPR014729">
    <property type="entry name" value="Rossmann-like_a/b/a_fold"/>
</dbReference>
<keyword evidence="17 21" id="KW-0198">Cysteine biosynthesis</keyword>
<keyword evidence="15" id="KW-0560">Oxidoreductase</keyword>
<dbReference type="Proteomes" id="UP001138500">
    <property type="component" value="Unassembled WGS sequence"/>
</dbReference>
<comment type="subcellular location">
    <subcellularLocation>
        <location evidence="21">Cytoplasm</location>
    </subcellularLocation>
</comment>
<dbReference type="InterPro" id="IPR002891">
    <property type="entry name" value="APS"/>
</dbReference>
<dbReference type="FunFam" id="3.40.50.620:FF:000151">
    <property type="entry name" value="Phosphoadenosine phosphosulfate reductase"/>
    <property type="match status" value="1"/>
</dbReference>
<dbReference type="HAMAP" id="MF_03106">
    <property type="entry name" value="Sulf_adenylyltr_euk"/>
    <property type="match status" value="1"/>
</dbReference>
<dbReference type="CDD" id="cd23945">
    <property type="entry name" value="PAPS_reductase"/>
    <property type="match status" value="1"/>
</dbReference>
<dbReference type="NCBIfam" id="TIGR00455">
    <property type="entry name" value="apsK"/>
    <property type="match status" value="1"/>
</dbReference>
<dbReference type="GO" id="GO:0004604">
    <property type="term" value="F:phosphoadenylyl-sulfate reductase (thioredoxin) activity"/>
    <property type="evidence" value="ECO:0007669"/>
    <property type="project" value="UniProtKB-EC"/>
</dbReference>
<feature type="active site" evidence="21">
    <location>
        <position position="999"/>
    </location>
</feature>
<feature type="region of interest" description="Disordered" evidence="22">
    <location>
        <begin position="760"/>
        <end position="779"/>
    </location>
</feature>
<reference evidence="24 25" key="1">
    <citation type="journal article" date="2018" name="IMA Fungus">
        <title>IMA Genome-F 10: Nine draft genome sequences of Claviceps purpurea s.lat., including C. arundinis, C. humidiphila, and C. cf. spartinae, pseudomolecules for the pitch canker pathogen Fusarium circinatum, draft genome of Davidsoniella eucalypti, Grosmannia galeiformis, Quambalaria eucalypti, and Teratosphaeria destructans.</title>
        <authorList>
            <person name="Wingfield B.D."/>
            <person name="Liu M."/>
            <person name="Nguyen H.D."/>
            <person name="Lane F.A."/>
            <person name="Morgan S.W."/>
            <person name="De Vos L."/>
            <person name="Wilken P.M."/>
            <person name="Duong T.A."/>
            <person name="Aylward J."/>
            <person name="Coetzee M.P."/>
            <person name="Dadej K."/>
            <person name="De Beer Z.W."/>
            <person name="Findlay W."/>
            <person name="Havenga M."/>
            <person name="Kolarik M."/>
            <person name="Menzies J.G."/>
            <person name="Naidoo K."/>
            <person name="Pochopski O."/>
            <person name="Shoukouhi P."/>
            <person name="Santana Q.C."/>
            <person name="Seifert K.A."/>
            <person name="Soal N."/>
            <person name="Steenkamp E.T."/>
            <person name="Tatham C.T."/>
            <person name="van der Nest M.A."/>
            <person name="Wingfield M.J."/>
        </authorList>
    </citation>
    <scope>NUCLEOTIDE SEQUENCE [LARGE SCALE GENOMIC DNA]</scope>
    <source>
        <strain evidence="24">CMW44962</strain>
    </source>
</reference>
<dbReference type="CDD" id="cd11566">
    <property type="entry name" value="eIF1_SUI1"/>
    <property type="match status" value="1"/>
</dbReference>
<dbReference type="GO" id="GO:0004781">
    <property type="term" value="F:sulfate adenylyltransferase (ATP) activity"/>
    <property type="evidence" value="ECO:0007669"/>
    <property type="project" value="UniProtKB-UniRule"/>
</dbReference>
<dbReference type="HAMAP" id="MF_00063">
    <property type="entry name" value="CysH"/>
    <property type="match status" value="1"/>
</dbReference>
<dbReference type="SUPFAM" id="SSF52402">
    <property type="entry name" value="Adenine nucleotide alpha hydrolases-like"/>
    <property type="match status" value="1"/>
</dbReference>
<keyword evidence="9 21" id="KW-0548">Nucleotidyltransferase</keyword>
<comment type="similarity">
    <text evidence="21">In the N-terminal section; belongs to the sulfate adenylyltransferase family.</text>
</comment>
<evidence type="ECO:0000256" key="18">
    <source>
        <dbReference type="ARBA" id="ARBA00052536"/>
    </source>
</evidence>
<evidence type="ECO:0000256" key="17">
    <source>
        <dbReference type="ARBA" id="ARBA00023192"/>
    </source>
</evidence>
<evidence type="ECO:0000256" key="13">
    <source>
        <dbReference type="ARBA" id="ARBA00022857"/>
    </source>
</evidence>
<dbReference type="Gene3D" id="3.30.780.10">
    <property type="entry name" value="SUI1-like domain"/>
    <property type="match status" value="1"/>
</dbReference>
<dbReference type="InterPro" id="IPR001950">
    <property type="entry name" value="SUI1"/>
</dbReference>
<evidence type="ECO:0000256" key="14">
    <source>
        <dbReference type="ARBA" id="ARBA00022917"/>
    </source>
</evidence>
<feature type="binding site" evidence="21">
    <location>
        <position position="1133"/>
    </location>
    <ligand>
        <name>ATP</name>
        <dbReference type="ChEBI" id="CHEBI:30616"/>
    </ligand>
</feature>
<dbReference type="NCBIfam" id="TIGR01160">
    <property type="entry name" value="SUI1_MOF2"/>
    <property type="match status" value="1"/>
</dbReference>
<keyword evidence="16 21" id="KW-0486">Methionine biosynthesis</keyword>
<dbReference type="GO" id="GO:0005743">
    <property type="term" value="C:mitochondrial inner membrane"/>
    <property type="evidence" value="ECO:0007669"/>
    <property type="project" value="InterPro"/>
</dbReference>
<comment type="pathway">
    <text evidence="2">Sulfur metabolism; hydrogen sulfide biosynthesis; sulfite from sulfate: step 3/3.</text>
</comment>
<reference evidence="24 25" key="2">
    <citation type="journal article" date="2021" name="Curr. Genet.">
        <title>Genetic response to nitrogen starvation in the aggressive Eucalyptus foliar pathogen Teratosphaeria destructans.</title>
        <authorList>
            <person name="Havenga M."/>
            <person name="Wingfield B.D."/>
            <person name="Wingfield M.J."/>
            <person name="Dreyer L.L."/>
            <person name="Roets F."/>
            <person name="Aylward J."/>
        </authorList>
    </citation>
    <scope>NUCLEOTIDE SEQUENCE [LARGE SCALE GENOMIC DNA]</scope>
    <source>
        <strain evidence="24">CMW44962</strain>
    </source>
</reference>
<dbReference type="Pfam" id="PF01253">
    <property type="entry name" value="SUI1"/>
    <property type="match status" value="1"/>
</dbReference>
<comment type="caution">
    <text evidence="24">The sequence shown here is derived from an EMBL/GenBank/DDBJ whole genome shotgun (WGS) entry which is preliminary data.</text>
</comment>
<dbReference type="Gene3D" id="3.10.450.240">
    <property type="match status" value="1"/>
</dbReference>
<feature type="active site" evidence="21">
    <location>
        <position position="998"/>
    </location>
</feature>
<comment type="activity regulation">
    <text evidence="21">Allosterically inhibited by 3'-phosphoadenosine 5'-phosphosulfate (PAPS).</text>
</comment>
<dbReference type="GO" id="GO:0010134">
    <property type="term" value="P:sulfate assimilation via adenylyl sulfate reduction"/>
    <property type="evidence" value="ECO:0007669"/>
    <property type="project" value="TreeGrafter"/>
</dbReference>
<dbReference type="InterPro" id="IPR002500">
    <property type="entry name" value="PAPS_reduct_dom"/>
</dbReference>
<dbReference type="Gene3D" id="3.10.400.10">
    <property type="entry name" value="Sulfate adenylyltransferase"/>
    <property type="match status" value="1"/>
</dbReference>
<evidence type="ECO:0000256" key="3">
    <source>
        <dbReference type="ARBA" id="ARBA00005422"/>
    </source>
</evidence>
<keyword evidence="14" id="KW-0648">Protein biosynthesis</keyword>
<dbReference type="NCBIfam" id="TIGR00434">
    <property type="entry name" value="cysH"/>
    <property type="match status" value="1"/>
</dbReference>
<dbReference type="GO" id="GO:0019379">
    <property type="term" value="P:sulfate assimilation, phosphoadenylyl sulfate reduction by phosphoadenylyl-sulfate reductase (thioredoxin)"/>
    <property type="evidence" value="ECO:0007669"/>
    <property type="project" value="InterPro"/>
</dbReference>
<feature type="compositionally biased region" description="Polar residues" evidence="22">
    <location>
        <begin position="219"/>
        <end position="232"/>
    </location>
</feature>
<name>A0A9W7SMP0_9PEZI</name>
<evidence type="ECO:0000256" key="21">
    <source>
        <dbReference type="HAMAP-Rule" id="MF_03106"/>
    </source>
</evidence>
<evidence type="ECO:0000256" key="6">
    <source>
        <dbReference type="ARBA" id="ARBA00022533"/>
    </source>
</evidence>
<dbReference type="OrthoDB" id="468at2759"/>
<dbReference type="Pfam" id="PF01583">
    <property type="entry name" value="APS_kinase"/>
    <property type="match status" value="1"/>
</dbReference>
<dbReference type="CDD" id="cd02027">
    <property type="entry name" value="APSK"/>
    <property type="match status" value="1"/>
</dbReference>
<dbReference type="InterPro" id="IPR027535">
    <property type="entry name" value="Sulf_adenylyltr_euk"/>
</dbReference>
<dbReference type="SUPFAM" id="SSF52374">
    <property type="entry name" value="Nucleotidylyl transferase"/>
    <property type="match status" value="1"/>
</dbReference>
<feature type="active site" evidence="21">
    <location>
        <position position="1000"/>
    </location>
</feature>
<proteinExistence type="inferred from homology"/>
<dbReference type="InterPro" id="IPR015947">
    <property type="entry name" value="PUA-like_sf"/>
</dbReference>
<dbReference type="FunFam" id="3.30.780.10:FF:000005">
    <property type="entry name" value="Sui1 translation initiation factor"/>
    <property type="match status" value="1"/>
</dbReference>
<evidence type="ECO:0000256" key="20">
    <source>
        <dbReference type="ARBA" id="ARBA00062002"/>
    </source>
</evidence>
<evidence type="ECO:0000256" key="22">
    <source>
        <dbReference type="SAM" id="MobiDB-lite"/>
    </source>
</evidence>
<feature type="region of interest" description="N-terminal" evidence="21">
    <location>
        <begin position="1"/>
        <end position="969"/>
    </location>
</feature>
<keyword evidence="5 21" id="KW-0963">Cytoplasm</keyword>
<comment type="catalytic activity">
    <reaction evidence="21">
        <text>sulfate + ATP + H(+) = adenosine 5'-phosphosulfate + diphosphate</text>
        <dbReference type="Rhea" id="RHEA:18133"/>
        <dbReference type="ChEBI" id="CHEBI:15378"/>
        <dbReference type="ChEBI" id="CHEBI:16189"/>
        <dbReference type="ChEBI" id="CHEBI:30616"/>
        <dbReference type="ChEBI" id="CHEBI:33019"/>
        <dbReference type="ChEBI" id="CHEBI:58243"/>
        <dbReference type="EC" id="2.7.7.4"/>
    </reaction>
</comment>
<dbReference type="Pfam" id="PF01507">
    <property type="entry name" value="PAPS_reduct"/>
    <property type="match status" value="1"/>
</dbReference>
<evidence type="ECO:0000256" key="16">
    <source>
        <dbReference type="ARBA" id="ARBA00023167"/>
    </source>
</evidence>
<comment type="catalytic activity">
    <reaction evidence="1">
        <text>adenosine 5'-phosphosulfate + ATP = 3'-phosphoadenylyl sulfate + ADP + H(+)</text>
        <dbReference type="Rhea" id="RHEA:24152"/>
        <dbReference type="ChEBI" id="CHEBI:15378"/>
        <dbReference type="ChEBI" id="CHEBI:30616"/>
        <dbReference type="ChEBI" id="CHEBI:58243"/>
        <dbReference type="ChEBI" id="CHEBI:58339"/>
        <dbReference type="ChEBI" id="CHEBI:456216"/>
        <dbReference type="EC" id="2.7.1.25"/>
    </reaction>
</comment>
<gene>
    <name evidence="21" type="primary">MET3</name>
    <name evidence="24" type="ORF">Tdes44962_MAKER04347</name>
</gene>
<evidence type="ECO:0000256" key="1">
    <source>
        <dbReference type="ARBA" id="ARBA00001823"/>
    </source>
</evidence>
<dbReference type="NCBIfam" id="TIGR00339">
    <property type="entry name" value="sopT"/>
    <property type="match status" value="1"/>
</dbReference>
<feature type="site" description="Transition state stabilizer" evidence="21">
    <location>
        <position position="1003"/>
    </location>
</feature>
<comment type="function">
    <text evidence="21">Catalyzes the first intracellular reaction of sulfate assimilation, forming adenosine-5'-phosphosulfate (APS) from inorganic sulfate and ATP. Plays an important role in sulfate activation as a component of the biosynthesis pathway of sulfur-containing amino acids.</text>
</comment>
<dbReference type="Gene3D" id="3.40.50.620">
    <property type="entry name" value="HUPs"/>
    <property type="match status" value="2"/>
</dbReference>
<keyword evidence="11 21" id="KW-0067">ATP-binding</keyword>
<feature type="binding site" evidence="21">
    <location>
        <position position="999"/>
    </location>
    <ligand>
        <name>sulfate</name>
        <dbReference type="ChEBI" id="CHEBI:16189"/>
    </ligand>
</feature>
<dbReference type="InterPro" id="IPR004511">
    <property type="entry name" value="PAPS/APS_Rdtase"/>
</dbReference>
<keyword evidence="12" id="KW-0810">Translation regulation</keyword>
<feature type="binding site" evidence="21">
    <location>
        <begin position="1234"/>
        <end position="1237"/>
    </location>
    <ligand>
        <name>3'-phosphoadenylyl sulfate</name>
        <dbReference type="ChEBI" id="CHEBI:58339"/>
        <note>allosteric inhibitor</note>
    </ligand>
</feature>
<feature type="binding site" evidence="21">
    <location>
        <position position="997"/>
    </location>
    <ligand>
        <name>sulfate</name>
        <dbReference type="ChEBI" id="CHEBI:16189"/>
    </ligand>
</feature>
<dbReference type="GO" id="GO:0070814">
    <property type="term" value="P:hydrogen sulfide biosynthetic process"/>
    <property type="evidence" value="ECO:0007669"/>
    <property type="project" value="UniProtKB-UniRule"/>
</dbReference>
<dbReference type="GO" id="GO:0005524">
    <property type="term" value="F:ATP binding"/>
    <property type="evidence" value="ECO:0007669"/>
    <property type="project" value="UniProtKB-KW"/>
</dbReference>
<evidence type="ECO:0000256" key="12">
    <source>
        <dbReference type="ARBA" id="ARBA00022845"/>
    </source>
</evidence>
<accession>A0A9W7SMP0</accession>
<keyword evidence="6 21" id="KW-0021">Allosteric enzyme</keyword>
<keyword evidence="25" id="KW-1185">Reference proteome</keyword>
<dbReference type="CDD" id="cd00517">
    <property type="entry name" value="ATPS"/>
    <property type="match status" value="1"/>
</dbReference>
<sequence length="1473" mass="165422">MVILCGIPGRQTSSIIRPSHTRQSGSLVIAKSIGGADCWRRTAVNQQLGTHAHRALEPKMANRKDMRRQELIIPYTPPEDQKENADIQSTMASTLPMAAIFTRNKMIGWTSVLFSLQSWLSETAEQKAATTTPSIFGVGMALLSLGVAYMPLFLPPQAGGKAPPGGSGTEQPAAALCRLRSPVYERQASQRCITSTTARDDVHQFLHQFPSKRLRLSPTAGQRTISSTSPCRASTMGKAIRPNAKNQMAPSMAVKMKEQQKKALAGGELPDDIGLLPQTVVMPSGSKRPSWLKDGSNRWRMEKARIKTRFYEFASAMAYRWFMVRPRPSLDYFKTTSIAKELHSEIYTHFAAGNLAPVEHKIAEGLKSSLRGRLAQRAPNMSMKWTLHKYLSRPKLMSYKAALFPGPKGQSSSEANAVVQAVVRIHSQQSLQHVKKIPVRSAKNKTITREVITDASGTALNAAEMKPQMKDVVEYVVIQRSLRKSKERPWMMWGTTEELTMDRSPSESRRQEQALIPAPYLKISTAMAYRHRSISSEAESGYASGSSTASLPDVYFTRPHLKFINAQLAKLEPVDVLKWCLTSLPQLWQTSAFGLTGLAIMDMISKLDYSIKPNIELIFLDTLYHFPQTLDLVERVKKQYPDLKIHTYKPDSCDTAQDFEQKYGERLWETNDERYDYIAKVEPAQRAYRQLDVKAVLTGRRRSQGGKRGDLDIVEIDDAGLIKVNPLANWNFKQVQEYVKQHNVPTNDLLDQGYRSVGDWHSTQPVTESEDERAGRWKGKNKTECGIHNKRSRYAQFLQEQEEKRQQELSDAIQKGLKIERAELAAEAAKLPAINLSDRQLCDLELILNGGFSPLEGFMTEKDYNGVVENTRLADGNLFSMPITLDLTKKSIEELGVKPGARVTLRDSRDEKDLGILTVEDVYQPDKQKEAKLVFGGDPEHPAVKFLFNQTGEYYVGGTIEAIDRLLHYDYVGLRYTPAELRSQFDKLGWSRVVAFQTRNPMHRAHRELTVRAARARQANVLIHPVVGMTKPGDIDHFTRVRVYQALLPRYPNGMAVLALLPLAMRMGGPREAIWHAIIRKNHGATHFIVGRDHAGPGKNSKGVDFYGAYDAQYAVEKYRDELGIEVVPFQQMTYLPDSDEYKPKDEVPKEVRTLDISGTELRRRLRTGGDIPEWFSYPEVVRVLRESHPPRNKQGFTVFLTGYANSGKEAIARALNVTLNQQGGRSVSLLLGETVRSELSSELGFSREDRDKNIARIGFVASELTKSGTAVIAAPIAPFEKSRKAARDIVEKFGSFFLIHVATPLEHCEATDKKGVYAKARRGEIKGFTGVDDPYEAPQGKEADMVVDLSKETVRTAVSSIENLKSFDPFAEADEDTGETKQSQNYIHIRIQQRNGRKTLTTVQGLPKKFDQKKILKVIKKKFACNGTIVNDSEMGEVIQLQGDQRKDVQEFLIDKKEGLELDAKTIKVHGF</sequence>
<dbReference type="GO" id="GO:0032979">
    <property type="term" value="P:protein insertion into mitochondrial inner membrane from matrix"/>
    <property type="evidence" value="ECO:0007669"/>
    <property type="project" value="InterPro"/>
</dbReference>
<dbReference type="EMBL" id="RIBY02002145">
    <property type="protein sequence ID" value="KAH9824527.1"/>
    <property type="molecule type" value="Genomic_DNA"/>
</dbReference>
<dbReference type="InterPro" id="IPR025980">
    <property type="entry name" value="ATP-Sase_PUA-like_dom"/>
</dbReference>
<dbReference type="PROSITE" id="PS50296">
    <property type="entry name" value="SUI1"/>
    <property type="match status" value="1"/>
</dbReference>
<comment type="caution">
    <text evidence="21">Lacks conserved residue(s) required for the propagation of feature annotation.</text>
</comment>